<dbReference type="PANTHER" id="PTHR19367">
    <property type="entry name" value="T-CELL RECEPTOR ALPHA CHAIN V REGION"/>
    <property type="match status" value="1"/>
</dbReference>
<accession>A0A803SQD3</accession>
<evidence type="ECO:0000256" key="1">
    <source>
        <dbReference type="ARBA" id="ARBA00022729"/>
    </source>
</evidence>
<keyword evidence="5" id="KW-0391">Immunity</keyword>
<keyword evidence="3" id="KW-0675">Receptor</keyword>
<dbReference type="PANTHER" id="PTHR19367:SF18">
    <property type="entry name" value="T CELL RECEPTOR ALPHA VARIABLE 16"/>
    <property type="match status" value="1"/>
</dbReference>
<dbReference type="GO" id="GO:0002250">
    <property type="term" value="P:adaptive immune response"/>
    <property type="evidence" value="ECO:0007669"/>
    <property type="project" value="UniProtKB-KW"/>
</dbReference>
<sequence>MIFVSAFLLLVLTSKILLYKAEKITQVPLMDALEGTGLELSCSHPSASAAETIFWYQQFPNQGLRYIVSAYNKEEKSNILEEVTLVVSEDRKSSILSFKRATLEDSAVYYCALGDTVLQPGAFAVQKLSLT</sequence>
<dbReference type="SMART" id="SM00409">
    <property type="entry name" value="IG"/>
    <property type="match status" value="1"/>
</dbReference>
<evidence type="ECO:0000256" key="4">
    <source>
        <dbReference type="ARBA" id="ARBA00023319"/>
    </source>
</evidence>
<reference evidence="8" key="3">
    <citation type="submission" date="2025-09" db="UniProtKB">
        <authorList>
            <consortium name="Ensembl"/>
        </authorList>
    </citation>
    <scope>IDENTIFICATION</scope>
</reference>
<dbReference type="InterPro" id="IPR013106">
    <property type="entry name" value="Ig_V-set"/>
</dbReference>
<dbReference type="InterPro" id="IPR003599">
    <property type="entry name" value="Ig_sub"/>
</dbReference>
<dbReference type="AlphaFoldDB" id="A0A803SQD3"/>
<protein>
    <recommendedName>
        <fullName evidence="7">Ig-like domain-containing protein</fullName>
    </recommendedName>
</protein>
<dbReference type="InterPro" id="IPR036179">
    <property type="entry name" value="Ig-like_dom_sf"/>
</dbReference>
<dbReference type="InterPro" id="IPR051287">
    <property type="entry name" value="TCR_variable_region"/>
</dbReference>
<dbReference type="Pfam" id="PF07686">
    <property type="entry name" value="V-set"/>
    <property type="match status" value="1"/>
</dbReference>
<dbReference type="GeneTree" id="ENSGT00940000162998"/>
<dbReference type="Gene3D" id="2.60.40.10">
    <property type="entry name" value="Immunoglobulins"/>
    <property type="match status" value="1"/>
</dbReference>
<evidence type="ECO:0000313" key="8">
    <source>
        <dbReference type="Ensembl" id="ENSACAP00000025173.1"/>
    </source>
</evidence>
<feature type="chain" id="PRO_5032493531" description="Ig-like domain-containing protein" evidence="6">
    <location>
        <begin position="22"/>
        <end position="131"/>
    </location>
</feature>
<dbReference type="InParanoid" id="A0A803SQD3"/>
<evidence type="ECO:0000256" key="3">
    <source>
        <dbReference type="ARBA" id="ARBA00023170"/>
    </source>
</evidence>
<keyword evidence="5" id="KW-1279">T cell receptor</keyword>
<dbReference type="PROSITE" id="PS50835">
    <property type="entry name" value="IG_LIKE"/>
    <property type="match status" value="1"/>
</dbReference>
<keyword evidence="1 6" id="KW-0732">Signal</keyword>
<evidence type="ECO:0000256" key="2">
    <source>
        <dbReference type="ARBA" id="ARBA00023130"/>
    </source>
</evidence>
<keyword evidence="2" id="KW-1064">Adaptive immunity</keyword>
<dbReference type="GO" id="GO:0042101">
    <property type="term" value="C:T cell receptor complex"/>
    <property type="evidence" value="ECO:0007669"/>
    <property type="project" value="UniProtKB-KW"/>
</dbReference>
<evidence type="ECO:0000256" key="6">
    <source>
        <dbReference type="SAM" id="SignalP"/>
    </source>
</evidence>
<feature type="signal peptide" evidence="6">
    <location>
        <begin position="1"/>
        <end position="21"/>
    </location>
</feature>
<keyword evidence="4" id="KW-0393">Immunoglobulin domain</keyword>
<evidence type="ECO:0000259" key="7">
    <source>
        <dbReference type="PROSITE" id="PS50835"/>
    </source>
</evidence>
<evidence type="ECO:0000256" key="5">
    <source>
        <dbReference type="ARBA" id="ARBA00043266"/>
    </source>
</evidence>
<name>A0A803SQD3_ANOCA</name>
<reference evidence="8" key="2">
    <citation type="submission" date="2025-08" db="UniProtKB">
        <authorList>
            <consortium name="Ensembl"/>
        </authorList>
    </citation>
    <scope>IDENTIFICATION</scope>
</reference>
<dbReference type="SUPFAM" id="SSF48726">
    <property type="entry name" value="Immunoglobulin"/>
    <property type="match status" value="1"/>
</dbReference>
<dbReference type="SMART" id="SM00406">
    <property type="entry name" value="IGv"/>
    <property type="match status" value="1"/>
</dbReference>
<dbReference type="Proteomes" id="UP000001646">
    <property type="component" value="Unplaced"/>
</dbReference>
<dbReference type="InterPro" id="IPR013783">
    <property type="entry name" value="Ig-like_fold"/>
</dbReference>
<reference evidence="8" key="1">
    <citation type="submission" date="2009-12" db="EMBL/GenBank/DDBJ databases">
        <title>The Genome Sequence of Anolis carolinensis (Green Anole Lizard).</title>
        <authorList>
            <consortium name="The Genome Sequencing Platform"/>
            <person name="Di Palma F."/>
            <person name="Alfoldi J."/>
            <person name="Heiman D."/>
            <person name="Young S."/>
            <person name="Grabherr M."/>
            <person name="Johnson J."/>
            <person name="Lander E.S."/>
            <person name="Lindblad-Toh K."/>
        </authorList>
    </citation>
    <scope>NUCLEOTIDE SEQUENCE [LARGE SCALE GENOMIC DNA]</scope>
    <source>
        <strain evidence="8">JBL SC #1</strain>
    </source>
</reference>
<dbReference type="InterPro" id="IPR007110">
    <property type="entry name" value="Ig-like_dom"/>
</dbReference>
<evidence type="ECO:0000313" key="9">
    <source>
        <dbReference type="Proteomes" id="UP000001646"/>
    </source>
</evidence>
<keyword evidence="9" id="KW-1185">Reference proteome</keyword>
<proteinExistence type="predicted"/>
<feature type="domain" description="Ig-like" evidence="7">
    <location>
        <begin position="22"/>
        <end position="129"/>
    </location>
</feature>
<dbReference type="Ensembl" id="ENSACAT00000049048.1">
    <property type="protein sequence ID" value="ENSACAP00000025173.1"/>
    <property type="gene ID" value="ENSACAG00000043469.1"/>
</dbReference>
<organism evidence="8 9">
    <name type="scientific">Anolis carolinensis</name>
    <name type="common">Green anole</name>
    <name type="synonym">American chameleon</name>
    <dbReference type="NCBI Taxonomy" id="28377"/>
    <lineage>
        <taxon>Eukaryota</taxon>
        <taxon>Metazoa</taxon>
        <taxon>Chordata</taxon>
        <taxon>Craniata</taxon>
        <taxon>Vertebrata</taxon>
        <taxon>Euteleostomi</taxon>
        <taxon>Lepidosauria</taxon>
        <taxon>Squamata</taxon>
        <taxon>Bifurcata</taxon>
        <taxon>Unidentata</taxon>
        <taxon>Episquamata</taxon>
        <taxon>Toxicofera</taxon>
        <taxon>Iguania</taxon>
        <taxon>Dactyloidae</taxon>
        <taxon>Anolis</taxon>
    </lineage>
</organism>